<dbReference type="Pfam" id="PF17862">
    <property type="entry name" value="AAA_lid_3"/>
    <property type="match status" value="2"/>
</dbReference>
<evidence type="ECO:0000313" key="9">
    <source>
        <dbReference type="EMBL" id="AIJ05542.1"/>
    </source>
</evidence>
<dbReference type="AlphaFoldDB" id="A0A076LFE8"/>
<dbReference type="InterPro" id="IPR027417">
    <property type="entry name" value="P-loop_NTPase"/>
</dbReference>
<dbReference type="SUPFAM" id="SSF52540">
    <property type="entry name" value="P-loop containing nucleoside triphosphate hydrolases"/>
    <property type="match status" value="3"/>
</dbReference>
<gene>
    <name evidence="9" type="ORF">JH146_0693</name>
</gene>
<keyword evidence="3" id="KW-0547">Nucleotide-binding</keyword>
<keyword evidence="4" id="KW-0067">ATP-binding</keyword>
<dbReference type="GO" id="GO:0016887">
    <property type="term" value="F:ATP hydrolysis activity"/>
    <property type="evidence" value="ECO:0007669"/>
    <property type="project" value="InterPro"/>
</dbReference>
<dbReference type="InterPro" id="IPR004201">
    <property type="entry name" value="Cdc48_dom2"/>
</dbReference>
<dbReference type="Gene3D" id="2.40.40.20">
    <property type="match status" value="1"/>
</dbReference>
<dbReference type="PRINTS" id="PR00830">
    <property type="entry name" value="ENDOLAPTASE"/>
</dbReference>
<feature type="domain" description="AAA+ ATPase" evidence="6">
    <location>
        <begin position="212"/>
        <end position="348"/>
    </location>
</feature>
<dbReference type="Gene3D" id="3.10.330.10">
    <property type="match status" value="1"/>
</dbReference>
<accession>A0A076LFE8</accession>
<dbReference type="PANTHER" id="PTHR23077:SF171">
    <property type="entry name" value="NUCLEAR VALOSIN-CONTAINING PROTEIN-LIKE"/>
    <property type="match status" value="1"/>
</dbReference>
<dbReference type="InterPro" id="IPR015415">
    <property type="entry name" value="Spast_Vps4_C"/>
</dbReference>
<dbReference type="SUPFAM" id="SSF50692">
    <property type="entry name" value="ADC-like"/>
    <property type="match status" value="1"/>
</dbReference>
<sequence length="903" mass="100257">MVKELKVAEAYQGDVGRGIARIDPYTMEELGLKPGDVIEIEGTKGKAYAIVYRGFLEDAGKGIIRIDGYLRQNAGVAIGDRVKVKKVELKEAKKVVLAPTQPIRFGPGFEDFVKRKIMGQVLSKGLKVTIGVLGTALTFVVVNTSPAGPVRVTDFTHVELKEEPVSEIKETKIPDVTYEDIGGLKEEVKKVREMIELPMRHPELFEKLGIEPPKGVLLVGPPGTGKTLLAKAVANEAGANFYVINGPEIMSKYVGETEENLRKIFEEAEENAPSIIFIDEIDAIAPKRDEATGEVERRLVAQLLTLMDGLKGRGQVVVIGATNRPNALDPALRRPGRFDREIVIGVPDREGRKEILQIHTRNMPLAEDVDLDYLADVTHGFVGADLAALCKEAAMRALRRVLPSIDLEAEEIPKEVLDNLKVTMDDFKEALKDVEPSAMREVLVEVPNVKWEDIGGLEEVKQELREAVEWPLKAKEVFEKIGVRPPKGVLLFGPPGTGKTLLAKAVANESGANFISVKGPEIFSKWVGESEKAIREIFRKARQSAPCIIFFDEIDAIAPKRGRDLSSAVTDKVVNQLLTELDGMEEPKDVVVIAATNRPDIIDPALLRPGRLDRVILVPVPDEKARLDIFKIHTRGMNLAEDVNLEELAKKTEGYTGADIEALCREAAMLAVRENIGKPWGIETALRDLINYLQSISGTFRGAAVELNSVIKATKERESAEAGEFSELKNAVGRIINVLSPAKEKIEAVEKEVDNFLEIINKEDLKPSEKDEANKLAKYLKDILGKLKEMIDNIYELENKLGSLSQQVSAEEIDEIIKTTQNIIHRFTTSLDELKNILKDIESIRLRVSTKDVKIKKEHFMKALEKIKPSVSKEDMRVYEKLAQEYGRATSVEKKKEEGREVI</sequence>
<evidence type="ECO:0000256" key="1">
    <source>
        <dbReference type="ARBA" id="ARBA00009833"/>
    </source>
</evidence>
<dbReference type="Gene3D" id="1.10.8.60">
    <property type="match status" value="3"/>
</dbReference>
<keyword evidence="5" id="KW-0175">Coiled coil</keyword>
<reference evidence="9 10" key="1">
    <citation type="journal article" date="2015" name="Int. J. Syst. Evol. Microbiol.">
        <title>M ethanocaldococcus bathoardescens sp. nov., a hyperthermophilic methanogen isolated from a volcanically active deep-sea hydrothermal vent.</title>
        <authorList>
            <person name="Stewart L.C."/>
            <person name="Jung J.H."/>
            <person name="Kim Y.T."/>
            <person name="Kwon S.W."/>
            <person name="Park C.S."/>
            <person name="Holden J.F."/>
        </authorList>
    </citation>
    <scope>NUCLEOTIDE SEQUENCE [LARGE SCALE GENOMIC DNA]</scope>
    <source>
        <strain evidence="9 10">JH146</strain>
    </source>
</reference>
<dbReference type="InterPro" id="IPR041569">
    <property type="entry name" value="AAA_lid_3"/>
</dbReference>
<keyword evidence="2" id="KW-0677">Repeat</keyword>
<dbReference type="Pfam" id="PF02933">
    <property type="entry name" value="CDC48_2"/>
    <property type="match status" value="1"/>
</dbReference>
<evidence type="ECO:0000256" key="2">
    <source>
        <dbReference type="ARBA" id="ARBA00022737"/>
    </source>
</evidence>
<feature type="domain" description="CDC48 N-terminal subdomain" evidence="8">
    <location>
        <begin position="4"/>
        <end position="89"/>
    </location>
</feature>
<dbReference type="InterPro" id="IPR050168">
    <property type="entry name" value="AAA_ATPase_domain"/>
</dbReference>
<dbReference type="PROSITE" id="PS00674">
    <property type="entry name" value="AAA"/>
    <property type="match status" value="2"/>
</dbReference>
<dbReference type="InterPro" id="IPR029067">
    <property type="entry name" value="CDC48_domain_2-like_sf"/>
</dbReference>
<evidence type="ECO:0000256" key="5">
    <source>
        <dbReference type="SAM" id="Coils"/>
    </source>
</evidence>
<dbReference type="InterPro" id="IPR003959">
    <property type="entry name" value="ATPase_AAA_core"/>
</dbReference>
<dbReference type="InterPro" id="IPR003338">
    <property type="entry name" value="CDC4_N-term_subdom"/>
</dbReference>
<evidence type="ECO:0000259" key="8">
    <source>
        <dbReference type="SMART" id="SM01073"/>
    </source>
</evidence>
<dbReference type="FunFam" id="2.40.40.20:FF:000007">
    <property type="entry name" value="AAA family ATPase"/>
    <property type="match status" value="1"/>
</dbReference>
<dbReference type="FunFam" id="1.10.8.60:FF:000057">
    <property type="entry name" value="AAA family ATPase, CDC48 subfamily"/>
    <property type="match status" value="1"/>
</dbReference>
<feature type="domain" description="AAA+ ATPase" evidence="6">
    <location>
        <begin position="485"/>
        <end position="622"/>
    </location>
</feature>
<name>A0A076LFE8_9EURY</name>
<dbReference type="EMBL" id="CP009149">
    <property type="protein sequence ID" value="AIJ05542.1"/>
    <property type="molecule type" value="Genomic_DNA"/>
</dbReference>
<dbReference type="CDD" id="cd19529">
    <property type="entry name" value="RecA-like_VCP_r2"/>
    <property type="match status" value="1"/>
</dbReference>
<comment type="similarity">
    <text evidence="1">Belongs to the AAA ATPase family. CDC48 subfamily.</text>
</comment>
<dbReference type="Pfam" id="PF09336">
    <property type="entry name" value="Vps4_C"/>
    <property type="match status" value="1"/>
</dbReference>
<dbReference type="InterPro" id="IPR009010">
    <property type="entry name" value="Asp_de-COase-like_dom_sf"/>
</dbReference>
<evidence type="ECO:0000259" key="6">
    <source>
        <dbReference type="SMART" id="SM00382"/>
    </source>
</evidence>
<dbReference type="PANTHER" id="PTHR23077">
    <property type="entry name" value="AAA-FAMILY ATPASE"/>
    <property type="match status" value="1"/>
</dbReference>
<feature type="coiled-coil region" evidence="5">
    <location>
        <begin position="780"/>
        <end position="807"/>
    </location>
</feature>
<dbReference type="SMART" id="SM01073">
    <property type="entry name" value="CDC48_N"/>
    <property type="match status" value="1"/>
</dbReference>
<dbReference type="FunFam" id="3.40.50.300:FF:000018">
    <property type="entry name" value="Cell division control 48"/>
    <property type="match status" value="1"/>
</dbReference>
<dbReference type="GeneID" id="24891295"/>
<dbReference type="HOGENOM" id="CLU_000688_12_2_2"/>
<dbReference type="GO" id="GO:0005524">
    <property type="term" value="F:ATP binding"/>
    <property type="evidence" value="ECO:0007669"/>
    <property type="project" value="UniProtKB-KW"/>
</dbReference>
<feature type="domain" description="CDC48" evidence="7">
    <location>
        <begin position="104"/>
        <end position="167"/>
    </location>
</feature>
<dbReference type="SMART" id="SM00382">
    <property type="entry name" value="AAA"/>
    <property type="match status" value="2"/>
</dbReference>
<evidence type="ECO:0000256" key="4">
    <source>
        <dbReference type="ARBA" id="ARBA00022840"/>
    </source>
</evidence>
<dbReference type="Pfam" id="PF02359">
    <property type="entry name" value="CDC48_N"/>
    <property type="match status" value="1"/>
</dbReference>
<dbReference type="NCBIfam" id="TIGR01243">
    <property type="entry name" value="CDC48"/>
    <property type="match status" value="1"/>
</dbReference>
<dbReference type="STRING" id="1301915.JH146_0693"/>
<evidence type="ECO:0000259" key="7">
    <source>
        <dbReference type="SMART" id="SM01072"/>
    </source>
</evidence>
<dbReference type="FunFam" id="3.40.50.300:FF:000012">
    <property type="entry name" value="Transitional endoplasmic reticulum ATPase"/>
    <property type="match status" value="1"/>
</dbReference>
<dbReference type="OrthoDB" id="77269at2157"/>
<dbReference type="FunFam" id="3.10.330.10:FF:000008">
    <property type="entry name" value="AAA family ATPase, CDC48 subfamily"/>
    <property type="match status" value="1"/>
</dbReference>
<dbReference type="InterPro" id="IPR003960">
    <property type="entry name" value="ATPase_AAA_CS"/>
</dbReference>
<organism evidence="9 10">
    <name type="scientific">Methanocaldococcus bathoardescens</name>
    <dbReference type="NCBI Taxonomy" id="1301915"/>
    <lineage>
        <taxon>Archaea</taxon>
        <taxon>Methanobacteriati</taxon>
        <taxon>Methanobacteriota</taxon>
        <taxon>Methanomada group</taxon>
        <taxon>Methanococci</taxon>
        <taxon>Methanococcales</taxon>
        <taxon>Methanocaldococcaceae</taxon>
        <taxon>Methanocaldococcus</taxon>
    </lineage>
</organism>
<proteinExistence type="inferred from homology"/>
<dbReference type="CDD" id="cd19519">
    <property type="entry name" value="RecA-like_CDC48_r1-like"/>
    <property type="match status" value="1"/>
</dbReference>
<dbReference type="Gene3D" id="3.40.50.300">
    <property type="entry name" value="P-loop containing nucleotide triphosphate hydrolases"/>
    <property type="match status" value="2"/>
</dbReference>
<dbReference type="KEGG" id="mjh:JH146_0693"/>
<dbReference type="FunFam" id="1.10.8.60:FF:000178">
    <property type="entry name" value="CDC48/VCP homolog, AAA superfamily"/>
    <property type="match status" value="1"/>
</dbReference>
<dbReference type="RefSeq" id="WP_048201711.1">
    <property type="nucleotide sequence ID" value="NZ_CP009149.1"/>
</dbReference>
<dbReference type="InterPro" id="IPR003593">
    <property type="entry name" value="AAA+_ATPase"/>
</dbReference>
<dbReference type="InterPro" id="IPR005938">
    <property type="entry name" value="AAA_ATPase_CDC48"/>
</dbReference>
<dbReference type="SMART" id="SM01072">
    <property type="entry name" value="CDC48_2"/>
    <property type="match status" value="1"/>
</dbReference>
<dbReference type="GO" id="GO:0005737">
    <property type="term" value="C:cytoplasm"/>
    <property type="evidence" value="ECO:0007669"/>
    <property type="project" value="UniProtKB-ARBA"/>
</dbReference>
<dbReference type="SUPFAM" id="SSF54585">
    <property type="entry name" value="Cdc48 domain 2-like"/>
    <property type="match status" value="1"/>
</dbReference>
<evidence type="ECO:0000256" key="3">
    <source>
        <dbReference type="ARBA" id="ARBA00022741"/>
    </source>
</evidence>
<protein>
    <submittedName>
        <fullName evidence="9">AAA family ATPase, CDC48 subfamily</fullName>
    </submittedName>
</protein>
<keyword evidence="10" id="KW-1185">Reference proteome</keyword>
<evidence type="ECO:0000313" key="10">
    <source>
        <dbReference type="Proteomes" id="UP000028781"/>
    </source>
</evidence>
<dbReference type="Pfam" id="PF00004">
    <property type="entry name" value="AAA"/>
    <property type="match status" value="2"/>
</dbReference>
<dbReference type="Proteomes" id="UP000028781">
    <property type="component" value="Chromosome"/>
</dbReference>